<organism evidence="9 10">
    <name type="scientific">Marinomonas alcarazii</name>
    <dbReference type="NCBI Taxonomy" id="491949"/>
    <lineage>
        <taxon>Bacteria</taxon>
        <taxon>Pseudomonadati</taxon>
        <taxon>Pseudomonadota</taxon>
        <taxon>Gammaproteobacteria</taxon>
        <taxon>Oceanospirillales</taxon>
        <taxon>Oceanospirillaceae</taxon>
        <taxon>Marinomonas</taxon>
    </lineage>
</organism>
<dbReference type="PIRSF" id="PIRSF000193">
    <property type="entry name" value="Pyrrol-5-carb_rd"/>
    <property type="match status" value="1"/>
</dbReference>
<evidence type="ECO:0000313" key="9">
    <source>
        <dbReference type="EMBL" id="PYF82460.1"/>
    </source>
</evidence>
<dbReference type="SUPFAM" id="SSF51735">
    <property type="entry name" value="NAD(P)-binding Rossmann-fold domains"/>
    <property type="match status" value="1"/>
</dbReference>
<reference evidence="9 10" key="1">
    <citation type="submission" date="2018-06" db="EMBL/GenBank/DDBJ databases">
        <title>Genomic Encyclopedia of Type Strains, Phase III (KMG-III): the genomes of soil and plant-associated and newly described type strains.</title>
        <authorList>
            <person name="Whitman W."/>
        </authorList>
    </citation>
    <scope>NUCLEOTIDE SEQUENCE [LARGE SCALE GENOMIC DNA]</scope>
    <source>
        <strain evidence="9 10">CECT 7730</strain>
    </source>
</reference>
<dbReference type="InterPro" id="IPR028939">
    <property type="entry name" value="P5C_Rdtase_cat_N"/>
</dbReference>
<dbReference type="AlphaFoldDB" id="A0A318V3W2"/>
<dbReference type="RefSeq" id="WP_110575018.1">
    <property type="nucleotide sequence ID" value="NZ_QKLW01000003.1"/>
</dbReference>
<evidence type="ECO:0000256" key="2">
    <source>
        <dbReference type="ARBA" id="ARBA00022857"/>
    </source>
</evidence>
<dbReference type="GO" id="GO:0055129">
    <property type="term" value="P:L-proline biosynthetic process"/>
    <property type="evidence" value="ECO:0007669"/>
    <property type="project" value="UniProtKB-UniRule"/>
</dbReference>
<name>A0A318V3W2_9GAMM</name>
<evidence type="ECO:0000259" key="8">
    <source>
        <dbReference type="Pfam" id="PF14748"/>
    </source>
</evidence>
<dbReference type="GO" id="GO:0005737">
    <property type="term" value="C:cytoplasm"/>
    <property type="evidence" value="ECO:0007669"/>
    <property type="project" value="UniProtKB-SubCell"/>
</dbReference>
<comment type="function">
    <text evidence="4">Catalyzes the reduction of 1-pyrroline-5-carboxylate (PCA) to L-proline.</text>
</comment>
<dbReference type="GO" id="GO:0004735">
    <property type="term" value="F:pyrroline-5-carboxylate reductase activity"/>
    <property type="evidence" value="ECO:0007669"/>
    <property type="project" value="UniProtKB-UniRule"/>
</dbReference>
<comment type="catalytic activity">
    <reaction evidence="4">
        <text>L-proline + NADP(+) = (S)-1-pyrroline-5-carboxylate + NADPH + 2 H(+)</text>
        <dbReference type="Rhea" id="RHEA:14109"/>
        <dbReference type="ChEBI" id="CHEBI:15378"/>
        <dbReference type="ChEBI" id="CHEBI:17388"/>
        <dbReference type="ChEBI" id="CHEBI:57783"/>
        <dbReference type="ChEBI" id="CHEBI:58349"/>
        <dbReference type="ChEBI" id="CHEBI:60039"/>
        <dbReference type="EC" id="1.5.1.2"/>
    </reaction>
</comment>
<comment type="subcellular location">
    <subcellularLocation>
        <location evidence="4">Cytoplasm</location>
    </subcellularLocation>
</comment>
<evidence type="ECO:0000256" key="5">
    <source>
        <dbReference type="NCBIfam" id="TIGR00112"/>
    </source>
</evidence>
<dbReference type="PANTHER" id="PTHR11645:SF0">
    <property type="entry name" value="PYRROLINE-5-CARBOXYLATE REDUCTASE 3"/>
    <property type="match status" value="1"/>
</dbReference>
<feature type="binding site" evidence="6">
    <location>
        <begin position="76"/>
        <end position="79"/>
    </location>
    <ligand>
        <name>NADP(+)</name>
        <dbReference type="ChEBI" id="CHEBI:58349"/>
    </ligand>
</feature>
<dbReference type="NCBIfam" id="TIGR00112">
    <property type="entry name" value="proC"/>
    <property type="match status" value="1"/>
</dbReference>
<evidence type="ECO:0000259" key="7">
    <source>
        <dbReference type="Pfam" id="PF03807"/>
    </source>
</evidence>
<keyword evidence="4" id="KW-0028">Amino-acid biosynthesis</keyword>
<comment type="catalytic activity">
    <reaction evidence="4">
        <text>L-proline + NAD(+) = (S)-1-pyrroline-5-carboxylate + NADH + 2 H(+)</text>
        <dbReference type="Rhea" id="RHEA:14105"/>
        <dbReference type="ChEBI" id="CHEBI:15378"/>
        <dbReference type="ChEBI" id="CHEBI:17388"/>
        <dbReference type="ChEBI" id="CHEBI:57540"/>
        <dbReference type="ChEBI" id="CHEBI:57945"/>
        <dbReference type="ChEBI" id="CHEBI:60039"/>
        <dbReference type="EC" id="1.5.1.2"/>
    </reaction>
</comment>
<dbReference type="InterPro" id="IPR000304">
    <property type="entry name" value="Pyrroline-COOH_reductase"/>
</dbReference>
<evidence type="ECO:0000256" key="3">
    <source>
        <dbReference type="ARBA" id="ARBA00023002"/>
    </source>
</evidence>
<gene>
    <name evidence="4" type="primary">proC</name>
    <name evidence="9" type="ORF">DFP75_103288</name>
</gene>
<dbReference type="EMBL" id="QKLW01000003">
    <property type="protein sequence ID" value="PYF82460.1"/>
    <property type="molecule type" value="Genomic_DNA"/>
</dbReference>
<dbReference type="Gene3D" id="3.40.50.720">
    <property type="entry name" value="NAD(P)-binding Rossmann-like Domain"/>
    <property type="match status" value="1"/>
</dbReference>
<evidence type="ECO:0000256" key="6">
    <source>
        <dbReference type="PIRSR" id="PIRSR000193-1"/>
    </source>
</evidence>
<protein>
    <recommendedName>
        <fullName evidence="4 5">Pyrroline-5-carboxylate reductase</fullName>
        <shortName evidence="4">P5C reductase</shortName>
        <shortName evidence="4">P5CR</shortName>
        <ecNumber evidence="4 5">1.5.1.2</ecNumber>
    </recommendedName>
    <alternativeName>
        <fullName evidence="4">PCA reductase</fullName>
    </alternativeName>
</protein>
<comment type="caution">
    <text evidence="9">The sequence shown here is derived from an EMBL/GenBank/DDBJ whole genome shotgun (WGS) entry which is preliminary data.</text>
</comment>
<dbReference type="HAMAP" id="MF_01925">
    <property type="entry name" value="P5C_reductase"/>
    <property type="match status" value="1"/>
</dbReference>
<evidence type="ECO:0000256" key="1">
    <source>
        <dbReference type="ARBA" id="ARBA00005525"/>
    </source>
</evidence>
<accession>A0A318V3W2</accession>
<sequence>MSSIMSVSDKVLVVGGGRMGSAIIEGWLQQGTPPDSIYLIDNNLDTLKAYEQKGLHTFESVDHVPLDLEFRVFLLALKPQIIMQHISQFNRLISHSTCLVSVAAGVMVQTLLSMLPNAKHVVRVMPNTPAMIGKGVMVGFSESRSEFSGLIEGLFSSLGKFYWVSKEEEMHAVTAISGSGPAYLFYFAQCFIESAQSLGLDADFAKALALDTLTGASHLIEESGIDVETLRQNVTSPNGTTQAGLEALMRNEELKERVTACCVAARQRSEELA</sequence>
<dbReference type="UniPathway" id="UPA00098">
    <property type="reaction ID" value="UER00361"/>
</dbReference>
<feature type="domain" description="Pyrroline-5-carboxylate reductase dimerisation" evidence="8">
    <location>
        <begin position="167"/>
        <end position="272"/>
    </location>
</feature>
<proteinExistence type="inferred from homology"/>
<dbReference type="InterPro" id="IPR008927">
    <property type="entry name" value="6-PGluconate_DH-like_C_sf"/>
</dbReference>
<evidence type="ECO:0000256" key="4">
    <source>
        <dbReference type="HAMAP-Rule" id="MF_01925"/>
    </source>
</evidence>
<comment type="pathway">
    <text evidence="4">Amino-acid biosynthesis; L-proline biosynthesis; L-proline from L-glutamate 5-semialdehyde: step 1/1.</text>
</comment>
<keyword evidence="2 4" id="KW-0521">NADP</keyword>
<dbReference type="Pfam" id="PF14748">
    <property type="entry name" value="P5CR_dimer"/>
    <property type="match status" value="1"/>
</dbReference>
<dbReference type="EC" id="1.5.1.2" evidence="4 5"/>
<keyword evidence="4" id="KW-0963">Cytoplasm</keyword>
<keyword evidence="10" id="KW-1185">Reference proteome</keyword>
<feature type="domain" description="Pyrroline-5-carboxylate reductase catalytic N-terminal" evidence="7">
    <location>
        <begin position="10"/>
        <end position="105"/>
    </location>
</feature>
<dbReference type="PANTHER" id="PTHR11645">
    <property type="entry name" value="PYRROLINE-5-CARBOXYLATE REDUCTASE"/>
    <property type="match status" value="1"/>
</dbReference>
<dbReference type="Pfam" id="PF03807">
    <property type="entry name" value="F420_oxidored"/>
    <property type="match status" value="1"/>
</dbReference>
<evidence type="ECO:0000313" key="10">
    <source>
        <dbReference type="Proteomes" id="UP000247551"/>
    </source>
</evidence>
<dbReference type="Proteomes" id="UP000247551">
    <property type="component" value="Unassembled WGS sequence"/>
</dbReference>
<dbReference type="InterPro" id="IPR029036">
    <property type="entry name" value="P5CR_dimer"/>
</dbReference>
<keyword evidence="3 4" id="KW-0560">Oxidoreductase</keyword>
<keyword evidence="4" id="KW-0641">Proline biosynthesis</keyword>
<dbReference type="Gene3D" id="1.10.3730.10">
    <property type="entry name" value="ProC C-terminal domain-like"/>
    <property type="match status" value="1"/>
</dbReference>
<comment type="similarity">
    <text evidence="1 4">Belongs to the pyrroline-5-carboxylate reductase family.</text>
</comment>
<dbReference type="SUPFAM" id="SSF48179">
    <property type="entry name" value="6-phosphogluconate dehydrogenase C-terminal domain-like"/>
    <property type="match status" value="1"/>
</dbReference>
<dbReference type="InterPro" id="IPR036291">
    <property type="entry name" value="NAD(P)-bd_dom_sf"/>
</dbReference>
<dbReference type="FunFam" id="1.10.3730.10:FF:000001">
    <property type="entry name" value="Pyrroline-5-carboxylate reductase"/>
    <property type="match status" value="1"/>
</dbReference>